<accession>A0A8S5V9V4</accession>
<dbReference type="EMBL" id="BK016231">
    <property type="protein sequence ID" value="DAG03537.1"/>
    <property type="molecule type" value="Genomic_DNA"/>
</dbReference>
<evidence type="ECO:0000313" key="1">
    <source>
        <dbReference type="EMBL" id="DAG03537.1"/>
    </source>
</evidence>
<reference evidence="1" key="1">
    <citation type="journal article" date="2021" name="Proc. Natl. Acad. Sci. U.S.A.">
        <title>A Catalog of Tens of Thousands of Viruses from Human Metagenomes Reveals Hidden Associations with Chronic Diseases.</title>
        <authorList>
            <person name="Tisza M.J."/>
            <person name="Buck C.B."/>
        </authorList>
    </citation>
    <scope>NUCLEOTIDE SEQUENCE</scope>
    <source>
        <strain evidence="1">CtVOP12</strain>
    </source>
</reference>
<proteinExistence type="predicted"/>
<name>A0A8S5V9V4_9CAUD</name>
<protein>
    <submittedName>
        <fullName evidence="1">Uncharacterized protein</fullName>
    </submittedName>
</protein>
<sequence length="159" mass="18565">MYLKELVGKLAIRTSEPLESTPYPEFEKLIQSFGIDVGFRFGSEKAKYMDEPVKIVNVKEQQVAIEYHGKRQLLERRYIDEHWADYEKFLNPEKEEDLIEGTALELMAAAKPLKRLISKLYNPDTKIVVTGHRIQVFMKPLSELITDEEKEDEMGEENE</sequence>
<organism evidence="1">
    <name type="scientific">Siphoviridae sp. ctVOP12</name>
    <dbReference type="NCBI Taxonomy" id="2825531"/>
    <lineage>
        <taxon>Viruses</taxon>
        <taxon>Duplodnaviria</taxon>
        <taxon>Heunggongvirae</taxon>
        <taxon>Uroviricota</taxon>
        <taxon>Caudoviricetes</taxon>
    </lineage>
</organism>